<feature type="transmembrane region" description="Helical" evidence="8">
    <location>
        <begin position="114"/>
        <end position="134"/>
    </location>
</feature>
<feature type="transmembrane region" description="Helical" evidence="8">
    <location>
        <begin position="56"/>
        <end position="75"/>
    </location>
</feature>
<keyword evidence="10" id="KW-1185">Reference proteome</keyword>
<comment type="subcellular location">
    <subcellularLocation>
        <location evidence="1">Cell membrane</location>
        <topology evidence="1">Multi-pass membrane protein</topology>
    </subcellularLocation>
</comment>
<feature type="transmembrane region" description="Helical" evidence="8">
    <location>
        <begin position="216"/>
        <end position="234"/>
    </location>
</feature>
<dbReference type="Pfam" id="PF06800">
    <property type="entry name" value="Sugar_transport"/>
    <property type="match status" value="1"/>
</dbReference>
<sequence length="292" mass="31369">MQGIFYALVPMIAWGSIGFISNKIGGSPSQQTFGMTIGALIFAFGVWLVVQPQLTLTLWFFGILGGLLWAVGQSGQFHAMQYMGVSVANPLSSGSQLVIGSLIGAFVFNEWTEPVQFVLGAIALTLLLVGFYFSSKRDAENPLMQQEQGQLSDFSKGFRALAYSTVGYLSYTVLFNNIMAFPVLSVIFPMAVGMLVGALALMKFQVKLTPAVLKNSLVGILWGLGNIFMLFAAAKAGLAIAFSFSQLGIVISIAGGILFLGETKTQKELHWLLIGLFCFISGAVLLGIVKSY</sequence>
<accession>A0A172Q9V4</accession>
<evidence type="ECO:0000256" key="4">
    <source>
        <dbReference type="ARBA" id="ARBA00022597"/>
    </source>
</evidence>
<organism evidence="9 10">
    <name type="scientific">Streptococcus pantholopis</name>
    <dbReference type="NCBI Taxonomy" id="1811193"/>
    <lineage>
        <taxon>Bacteria</taxon>
        <taxon>Bacillati</taxon>
        <taxon>Bacillota</taxon>
        <taxon>Bacilli</taxon>
        <taxon>Lactobacillales</taxon>
        <taxon>Streptococcaceae</taxon>
        <taxon>Streptococcus</taxon>
    </lineage>
</organism>
<feature type="transmembrane region" description="Helical" evidence="8">
    <location>
        <begin position="87"/>
        <end position="108"/>
    </location>
</feature>
<evidence type="ECO:0000256" key="6">
    <source>
        <dbReference type="ARBA" id="ARBA00022989"/>
    </source>
</evidence>
<comment type="similarity">
    <text evidence="2">Belongs to the GRP transporter (TC 2.A.7.5) family.</text>
</comment>
<feature type="transmembrane region" description="Helical" evidence="8">
    <location>
        <begin position="6"/>
        <end position="25"/>
    </location>
</feature>
<dbReference type="AlphaFoldDB" id="A0A172Q9V4"/>
<evidence type="ECO:0000256" key="3">
    <source>
        <dbReference type="ARBA" id="ARBA00022448"/>
    </source>
</evidence>
<dbReference type="InterPro" id="IPR037185">
    <property type="entry name" value="EmrE-like"/>
</dbReference>
<evidence type="ECO:0000256" key="1">
    <source>
        <dbReference type="ARBA" id="ARBA00004651"/>
    </source>
</evidence>
<dbReference type="KEGG" id="spat:A0O21_09585"/>
<evidence type="ECO:0000313" key="9">
    <source>
        <dbReference type="EMBL" id="AND80230.1"/>
    </source>
</evidence>
<feature type="transmembrane region" description="Helical" evidence="8">
    <location>
        <begin position="160"/>
        <end position="180"/>
    </location>
</feature>
<dbReference type="PANTHER" id="PTHR16119">
    <property type="entry name" value="TRANSMEMBRANE PROTEIN 144"/>
    <property type="match status" value="1"/>
</dbReference>
<name>A0A172Q9V4_9STRE</name>
<feature type="transmembrane region" description="Helical" evidence="8">
    <location>
        <begin position="240"/>
        <end position="259"/>
    </location>
</feature>
<keyword evidence="7 8" id="KW-0472">Membrane</keyword>
<dbReference type="RefSeq" id="WP_067064649.1">
    <property type="nucleotide sequence ID" value="NZ_CP014699.1"/>
</dbReference>
<reference evidence="9 10" key="1">
    <citation type="journal article" date="2016" name="Int. J. Syst. Evol. Microbiol.">
        <title>Streptococcuspantholopis sp. nov., isolated from faeces of the Tibetan antelope (Pantholops hodgsonii).</title>
        <authorList>
            <person name="Bai X."/>
            <person name="Xiong Y."/>
            <person name="Lu S."/>
            <person name="Jin D."/>
            <person name="Lai X."/>
            <person name="Yang J."/>
            <person name="Niu L."/>
            <person name="Hu S."/>
            <person name="Meng X."/>
            <person name="Pu J."/>
            <person name="Ye C."/>
            <person name="Xu J."/>
        </authorList>
    </citation>
    <scope>NUCLEOTIDE SEQUENCE [LARGE SCALE GENOMIC DNA]</scope>
    <source>
        <strain evidence="9 10">TA 26</strain>
    </source>
</reference>
<keyword evidence="4 9" id="KW-0762">Sugar transport</keyword>
<dbReference type="PANTHER" id="PTHR16119:SF17">
    <property type="entry name" value="TRANSMEMBRANE PROTEIN 144"/>
    <property type="match status" value="1"/>
</dbReference>
<dbReference type="GO" id="GO:0005886">
    <property type="term" value="C:plasma membrane"/>
    <property type="evidence" value="ECO:0007669"/>
    <property type="project" value="UniProtKB-SubCell"/>
</dbReference>
<dbReference type="InterPro" id="IPR010651">
    <property type="entry name" value="Sugar_transport"/>
</dbReference>
<evidence type="ECO:0000256" key="5">
    <source>
        <dbReference type="ARBA" id="ARBA00022692"/>
    </source>
</evidence>
<keyword evidence="6 8" id="KW-1133">Transmembrane helix</keyword>
<keyword evidence="5 8" id="KW-0812">Transmembrane</keyword>
<feature type="transmembrane region" description="Helical" evidence="8">
    <location>
        <begin position="186"/>
        <end position="204"/>
    </location>
</feature>
<feature type="transmembrane region" description="Helical" evidence="8">
    <location>
        <begin position="271"/>
        <end position="289"/>
    </location>
</feature>
<gene>
    <name evidence="9" type="ORF">A0O21_09585</name>
</gene>
<feature type="transmembrane region" description="Helical" evidence="8">
    <location>
        <begin position="32"/>
        <end position="50"/>
    </location>
</feature>
<dbReference type="SUPFAM" id="SSF103481">
    <property type="entry name" value="Multidrug resistance efflux transporter EmrE"/>
    <property type="match status" value="1"/>
</dbReference>
<dbReference type="CDD" id="cd23110">
    <property type="entry name" value="GRP"/>
    <property type="match status" value="1"/>
</dbReference>
<evidence type="ECO:0000256" key="7">
    <source>
        <dbReference type="ARBA" id="ARBA00023136"/>
    </source>
</evidence>
<protein>
    <submittedName>
        <fullName evidence="9">Sugar transporter</fullName>
    </submittedName>
</protein>
<evidence type="ECO:0000313" key="10">
    <source>
        <dbReference type="Proteomes" id="UP000077317"/>
    </source>
</evidence>
<proteinExistence type="inferred from homology"/>
<evidence type="ECO:0000256" key="8">
    <source>
        <dbReference type="SAM" id="Phobius"/>
    </source>
</evidence>
<dbReference type="EMBL" id="CP014699">
    <property type="protein sequence ID" value="AND80230.1"/>
    <property type="molecule type" value="Genomic_DNA"/>
</dbReference>
<dbReference type="Proteomes" id="UP000077317">
    <property type="component" value="Chromosome"/>
</dbReference>
<reference evidence="10" key="2">
    <citation type="submission" date="2016-03" db="EMBL/GenBank/DDBJ databases">
        <title>Streptococcus antelopensis sp. nov., isolated from the feces of the Tibetan antelope (Pantholops hodgsonii) in Hoh Xil National Nature Reserve, Qinghai, China.</title>
        <authorList>
            <person name="Bai X."/>
        </authorList>
    </citation>
    <scope>NUCLEOTIDE SEQUENCE [LARGE SCALE GENOMIC DNA]</scope>
    <source>
        <strain evidence="10">TA 26</strain>
    </source>
</reference>
<dbReference type="GO" id="GO:0015144">
    <property type="term" value="F:carbohydrate transmembrane transporter activity"/>
    <property type="evidence" value="ECO:0007669"/>
    <property type="project" value="InterPro"/>
</dbReference>
<keyword evidence="3" id="KW-0813">Transport</keyword>
<evidence type="ECO:0000256" key="2">
    <source>
        <dbReference type="ARBA" id="ARBA00006117"/>
    </source>
</evidence>